<reference evidence="2 3" key="1">
    <citation type="journal article" date="2012" name="J. Bacteriol.">
        <title>Genome Sequence of Radiation-Resistant Modestobacter marinus Strain BC501, a Representative Actinobacterium That Thrives on Calcareous Stone Surfaces.</title>
        <authorList>
            <person name="Normand P."/>
            <person name="Gury J."/>
            <person name="Pujic P."/>
            <person name="Chouaia B."/>
            <person name="Crotti E."/>
            <person name="Brusetti L."/>
            <person name="Daffonchio D."/>
            <person name="Vacherie B."/>
            <person name="Barbe V."/>
            <person name="Medigue C."/>
            <person name="Calteau A."/>
            <person name="Ghodhbane-Gtari F."/>
            <person name="Essoussi I."/>
            <person name="Nouioui I."/>
            <person name="Abbassi-Ghozzi I."/>
            <person name="Gtari M."/>
        </authorList>
    </citation>
    <scope>NUCLEOTIDE SEQUENCE [LARGE SCALE GENOMIC DNA]</scope>
    <source>
        <strain evidence="3">BC 501</strain>
    </source>
</reference>
<proteinExistence type="predicted"/>
<evidence type="ECO:0000313" key="2">
    <source>
        <dbReference type="EMBL" id="CCH87794.1"/>
    </source>
</evidence>
<gene>
    <name evidence="2" type="primary">talB</name>
    <name evidence="2" type="ordered locus">MODMU_2362</name>
</gene>
<organism evidence="2 3">
    <name type="scientific">Modestobacter italicus (strain DSM 44449 / CECT 9708 / BC 501)</name>
    <dbReference type="NCBI Taxonomy" id="2732864"/>
    <lineage>
        <taxon>Bacteria</taxon>
        <taxon>Bacillati</taxon>
        <taxon>Actinomycetota</taxon>
        <taxon>Actinomycetes</taxon>
        <taxon>Geodermatophilales</taxon>
        <taxon>Geodermatophilaceae</taxon>
        <taxon>Modestobacter</taxon>
    </lineage>
</organism>
<evidence type="ECO:0000256" key="1">
    <source>
        <dbReference type="ARBA" id="ARBA00023270"/>
    </source>
</evidence>
<dbReference type="SUPFAM" id="SSF51569">
    <property type="entry name" value="Aldolase"/>
    <property type="match status" value="1"/>
</dbReference>
<dbReference type="AlphaFoldDB" id="I4EWN1"/>
<name>I4EWN1_MODI5</name>
<evidence type="ECO:0000313" key="3">
    <source>
        <dbReference type="Proteomes" id="UP000006461"/>
    </source>
</evidence>
<dbReference type="PATRIC" id="fig|477641.3.peg.2251"/>
<dbReference type="Proteomes" id="UP000006461">
    <property type="component" value="Chromosome"/>
</dbReference>
<dbReference type="EMBL" id="FO203431">
    <property type="protein sequence ID" value="CCH87794.1"/>
    <property type="molecule type" value="Genomic_DNA"/>
</dbReference>
<dbReference type="eggNOG" id="COG0176">
    <property type="taxonomic scope" value="Bacteria"/>
</dbReference>
<dbReference type="OMA" id="ATCNPVI"/>
<dbReference type="InterPro" id="IPR013785">
    <property type="entry name" value="Aldolase_TIM"/>
</dbReference>
<dbReference type="STRING" id="477641.MODMU_2362"/>
<dbReference type="OrthoDB" id="9809101at2"/>
<dbReference type="GO" id="GO:0005975">
    <property type="term" value="P:carbohydrate metabolic process"/>
    <property type="evidence" value="ECO:0007669"/>
    <property type="project" value="InterPro"/>
</dbReference>
<keyword evidence="2" id="KW-0808">Transferase</keyword>
<dbReference type="Pfam" id="PF00923">
    <property type="entry name" value="TAL_FSA"/>
    <property type="match status" value="1"/>
</dbReference>
<protein>
    <submittedName>
        <fullName evidence="2">Transaldolase</fullName>
        <ecNumber evidence="2">2.2.1.2</ecNumber>
    </submittedName>
</protein>
<keyword evidence="1" id="KW-0704">Schiff base</keyword>
<dbReference type="GO" id="GO:0004801">
    <property type="term" value="F:transaldolase activity"/>
    <property type="evidence" value="ECO:0007669"/>
    <property type="project" value="UniProtKB-EC"/>
</dbReference>
<dbReference type="PANTHER" id="PTHR10683">
    <property type="entry name" value="TRANSALDOLASE"/>
    <property type="match status" value="1"/>
</dbReference>
<accession>I4EWN1</accession>
<sequence length="371" mass="40674">MTELADLHTTDETGASVPPLLRMARETPTRLWNDSATPAELSAAIGWGAVGATCNPVIALAALRSDLPRWRQRIRAYAEEHPTASESDIGWAMVQELSVEAAALLADAFAEHRGRNGRLSVQTDPRLYRDADALVAQSVAFDALAPNVIVKIPATETGIRAMEEATYRGVSINATVSFTVPQAVAVAEAIERGLQRREAEGHDVSAMGPVCTIMVGRLDDWLKAVAKRDVVTVDPGVLEWAGVAVFKRAYQVFGERGFRTRLLSAAFRNHMHWSQLVGGDVVISPPFEWQVRLNASGIEPLSRIDEPVAADVLETLYTRFPEFRRAYDTDGMTPAEFQDFGATRKTLRQFLAADAELEALVRDVLLPDPEK</sequence>
<dbReference type="EC" id="2.2.1.2" evidence="2"/>
<keyword evidence="3" id="KW-1185">Reference proteome</keyword>
<dbReference type="InterPro" id="IPR001585">
    <property type="entry name" value="TAL/FSA"/>
</dbReference>
<dbReference type="Gene3D" id="3.20.20.70">
    <property type="entry name" value="Aldolase class I"/>
    <property type="match status" value="1"/>
</dbReference>
<dbReference type="KEGG" id="mmar:MODMU_2362"/>
<dbReference type="HOGENOM" id="CLU_065803_0_0_11"/>